<dbReference type="InterPro" id="IPR041468">
    <property type="entry name" value="HTH_ParB/Spo0J"/>
</dbReference>
<dbReference type="InterPro" id="IPR004437">
    <property type="entry name" value="ParB/RepB/Spo0J"/>
</dbReference>
<protein>
    <submittedName>
        <fullName evidence="5">Chromosome-partitioning protein ParB</fullName>
    </submittedName>
</protein>
<evidence type="ECO:0000313" key="5">
    <source>
        <dbReference type="EMBL" id="CAD7286370.1"/>
    </source>
</evidence>
<organism evidence="5 6">
    <name type="scientific">Campylobacter suis</name>
    <dbReference type="NCBI Taxonomy" id="2790657"/>
    <lineage>
        <taxon>Bacteria</taxon>
        <taxon>Pseudomonadati</taxon>
        <taxon>Campylobacterota</taxon>
        <taxon>Epsilonproteobacteria</taxon>
        <taxon>Campylobacterales</taxon>
        <taxon>Campylobacteraceae</taxon>
        <taxon>Campylobacter</taxon>
    </lineage>
</organism>
<comment type="caution">
    <text evidence="5">The sequence shown here is derived from an EMBL/GenBank/DDBJ whole genome shotgun (WGS) entry which is preliminary data.</text>
</comment>
<dbReference type="Gene3D" id="1.10.10.2830">
    <property type="match status" value="1"/>
</dbReference>
<dbReference type="CDD" id="cd16393">
    <property type="entry name" value="SPO0J_N"/>
    <property type="match status" value="1"/>
</dbReference>
<evidence type="ECO:0000256" key="3">
    <source>
        <dbReference type="SAM" id="Coils"/>
    </source>
</evidence>
<dbReference type="Proteomes" id="UP000789359">
    <property type="component" value="Unassembled WGS sequence"/>
</dbReference>
<sequence>MAKEKVKINFGNMLSEAKSAYEDDEILDYFGVSSDTVEELEISLITPNPYQPRKNFDAEALKELSESIKRHGLIQPIIVIKKDNGYMLIAGERRYRATKMLGEDKIKAIVADLGSKNLREIALIENIQRENLNPIELANSYQELINEYKITQDALANIIHKSRTQITNTLRLLTLSKQTQSLLMDEKITQGHAKVLVGLNQDDEKTVVDTIIGQKLNVRETEILVKKLKDKTAPKKQILELSKEYKDELNRLENKLKKLNLNTKIKNKNLIIEFKDTTDIKNFIEKISQ</sequence>
<dbReference type="InterPro" id="IPR003115">
    <property type="entry name" value="ParB_N"/>
</dbReference>
<proteinExistence type="inferred from homology"/>
<name>A0ABM8Q0Q3_9BACT</name>
<keyword evidence="6" id="KW-1185">Reference proteome</keyword>
<dbReference type="InterPro" id="IPR050336">
    <property type="entry name" value="Chromosome_partition/occlusion"/>
</dbReference>
<comment type="similarity">
    <text evidence="1">Belongs to the ParB family.</text>
</comment>
<keyword evidence="3" id="KW-0175">Coiled coil</keyword>
<evidence type="ECO:0000256" key="1">
    <source>
        <dbReference type="ARBA" id="ARBA00006295"/>
    </source>
</evidence>
<dbReference type="Gene3D" id="3.90.1530.30">
    <property type="match status" value="1"/>
</dbReference>
<dbReference type="SUPFAM" id="SSF110849">
    <property type="entry name" value="ParB/Sulfiredoxin"/>
    <property type="match status" value="1"/>
</dbReference>
<dbReference type="RefSeq" id="WP_230056008.1">
    <property type="nucleotide sequence ID" value="NZ_CAJHOE010000001.1"/>
</dbReference>
<evidence type="ECO:0000313" key="6">
    <source>
        <dbReference type="Proteomes" id="UP000789359"/>
    </source>
</evidence>
<evidence type="ECO:0000256" key="2">
    <source>
        <dbReference type="ARBA" id="ARBA00022829"/>
    </source>
</evidence>
<keyword evidence="2" id="KW-0159">Chromosome partition</keyword>
<dbReference type="PANTHER" id="PTHR33375:SF1">
    <property type="entry name" value="CHROMOSOME-PARTITIONING PROTEIN PARB-RELATED"/>
    <property type="match status" value="1"/>
</dbReference>
<dbReference type="EMBL" id="CAJHOE010000001">
    <property type="protein sequence ID" value="CAD7286370.1"/>
    <property type="molecule type" value="Genomic_DNA"/>
</dbReference>
<dbReference type="SMART" id="SM00470">
    <property type="entry name" value="ParB"/>
    <property type="match status" value="1"/>
</dbReference>
<accession>A0ABM8Q0Q3</accession>
<dbReference type="NCBIfam" id="TIGR00180">
    <property type="entry name" value="parB_part"/>
    <property type="match status" value="1"/>
</dbReference>
<feature type="domain" description="ParB-like N-terminal" evidence="4">
    <location>
        <begin position="38"/>
        <end position="127"/>
    </location>
</feature>
<evidence type="ECO:0000259" key="4">
    <source>
        <dbReference type="SMART" id="SM00470"/>
    </source>
</evidence>
<feature type="coiled-coil region" evidence="3">
    <location>
        <begin position="235"/>
        <end position="269"/>
    </location>
</feature>
<dbReference type="PANTHER" id="PTHR33375">
    <property type="entry name" value="CHROMOSOME-PARTITIONING PROTEIN PARB-RELATED"/>
    <property type="match status" value="1"/>
</dbReference>
<dbReference type="Pfam" id="PF17762">
    <property type="entry name" value="HTH_ParB"/>
    <property type="match status" value="1"/>
</dbReference>
<dbReference type="Pfam" id="PF02195">
    <property type="entry name" value="ParB_N"/>
    <property type="match status" value="1"/>
</dbReference>
<gene>
    <name evidence="5" type="primary">parB</name>
    <name evidence="5" type="ORF">LMG8286_00201</name>
</gene>
<reference evidence="5 6" key="1">
    <citation type="submission" date="2020-11" db="EMBL/GenBank/DDBJ databases">
        <authorList>
            <person name="Peeters C."/>
        </authorList>
    </citation>
    <scope>NUCLEOTIDE SEQUENCE [LARGE SCALE GENOMIC DNA]</scope>
    <source>
        <strain evidence="5 6">LMG 8286</strain>
    </source>
</reference>
<dbReference type="InterPro" id="IPR036086">
    <property type="entry name" value="ParB/Sulfiredoxin_sf"/>
</dbReference>